<evidence type="ECO:0000256" key="4">
    <source>
        <dbReference type="ARBA" id="ARBA00023136"/>
    </source>
</evidence>
<organism evidence="8 9">
    <name type="scientific">Collybiopsis confluens</name>
    <dbReference type="NCBI Taxonomy" id="2823264"/>
    <lineage>
        <taxon>Eukaryota</taxon>
        <taxon>Fungi</taxon>
        <taxon>Dikarya</taxon>
        <taxon>Basidiomycota</taxon>
        <taxon>Agaricomycotina</taxon>
        <taxon>Agaricomycetes</taxon>
        <taxon>Agaricomycetidae</taxon>
        <taxon>Agaricales</taxon>
        <taxon>Marasmiineae</taxon>
        <taxon>Omphalotaceae</taxon>
        <taxon>Collybiopsis</taxon>
    </lineage>
</organism>
<evidence type="ECO:0000259" key="7">
    <source>
        <dbReference type="Pfam" id="PF00149"/>
    </source>
</evidence>
<feature type="transmembrane region" description="Helical" evidence="6">
    <location>
        <begin position="580"/>
        <end position="605"/>
    </location>
</feature>
<dbReference type="InterPro" id="IPR004843">
    <property type="entry name" value="Calcineurin-like_PHP"/>
</dbReference>
<dbReference type="PANTHER" id="PTHR13315">
    <property type="entry name" value="METALLO PHOSPHOESTERASE RELATED"/>
    <property type="match status" value="1"/>
</dbReference>
<feature type="transmembrane region" description="Helical" evidence="6">
    <location>
        <begin position="368"/>
        <end position="386"/>
    </location>
</feature>
<evidence type="ECO:0000313" key="9">
    <source>
        <dbReference type="Proteomes" id="UP000518752"/>
    </source>
</evidence>
<dbReference type="Gene3D" id="3.60.21.10">
    <property type="match status" value="1"/>
</dbReference>
<evidence type="ECO:0000256" key="3">
    <source>
        <dbReference type="ARBA" id="ARBA00022989"/>
    </source>
</evidence>
<dbReference type="GO" id="GO:0005783">
    <property type="term" value="C:endoplasmic reticulum"/>
    <property type="evidence" value="ECO:0007669"/>
    <property type="project" value="TreeGrafter"/>
</dbReference>
<dbReference type="PANTHER" id="PTHR13315:SF4">
    <property type="entry name" value="METALLOPHOSPHOESTERASE, ISOFORM E"/>
    <property type="match status" value="1"/>
</dbReference>
<dbReference type="GO" id="GO:0006506">
    <property type="term" value="P:GPI anchor biosynthetic process"/>
    <property type="evidence" value="ECO:0007669"/>
    <property type="project" value="InterPro"/>
</dbReference>
<dbReference type="AlphaFoldDB" id="A0A8H5MGN8"/>
<dbReference type="InterPro" id="IPR033308">
    <property type="entry name" value="PGAP5/Cdc1/Ted1"/>
</dbReference>
<dbReference type="Proteomes" id="UP000518752">
    <property type="component" value="Unassembled WGS sequence"/>
</dbReference>
<evidence type="ECO:0000256" key="1">
    <source>
        <dbReference type="ARBA" id="ARBA00004141"/>
    </source>
</evidence>
<keyword evidence="3 6" id="KW-1133">Transmembrane helix</keyword>
<comment type="caution">
    <text evidence="8">The sequence shown here is derived from an EMBL/GenBank/DDBJ whole genome shotgun (WGS) entry which is preliminary data.</text>
</comment>
<name>A0A8H5MGN8_9AGAR</name>
<dbReference type="InterPro" id="IPR029052">
    <property type="entry name" value="Metallo-depent_PP-like"/>
</dbReference>
<comment type="subcellular location">
    <subcellularLocation>
        <location evidence="1">Membrane</location>
        <topology evidence="1">Multi-pass membrane protein</topology>
    </subcellularLocation>
</comment>
<dbReference type="OrthoDB" id="5977743at2759"/>
<feature type="region of interest" description="Disordered" evidence="5">
    <location>
        <begin position="454"/>
        <end position="473"/>
    </location>
</feature>
<reference evidence="8 9" key="1">
    <citation type="journal article" date="2020" name="ISME J.">
        <title>Uncovering the hidden diversity of litter-decomposition mechanisms in mushroom-forming fungi.</title>
        <authorList>
            <person name="Floudas D."/>
            <person name="Bentzer J."/>
            <person name="Ahren D."/>
            <person name="Johansson T."/>
            <person name="Persson P."/>
            <person name="Tunlid A."/>
        </authorList>
    </citation>
    <scope>NUCLEOTIDE SEQUENCE [LARGE SCALE GENOMIC DNA]</scope>
    <source>
        <strain evidence="8 9">CBS 406.79</strain>
    </source>
</reference>
<feature type="domain" description="Calcineurin-like phosphoesterase" evidence="7">
    <location>
        <begin position="60"/>
        <end position="255"/>
    </location>
</feature>
<keyword evidence="4 6" id="KW-0472">Membrane</keyword>
<dbReference type="GO" id="GO:0016020">
    <property type="term" value="C:membrane"/>
    <property type="evidence" value="ECO:0007669"/>
    <property type="project" value="UniProtKB-SubCell"/>
</dbReference>
<keyword evidence="9" id="KW-1185">Reference proteome</keyword>
<dbReference type="Pfam" id="PF00149">
    <property type="entry name" value="Metallophos"/>
    <property type="match status" value="1"/>
</dbReference>
<gene>
    <name evidence="8" type="ORF">D9757_000710</name>
</gene>
<accession>A0A8H5MGN8</accession>
<protein>
    <recommendedName>
        <fullName evidence="7">Calcineurin-like phosphoesterase domain-containing protein</fullName>
    </recommendedName>
</protein>
<evidence type="ECO:0000313" key="8">
    <source>
        <dbReference type="EMBL" id="KAF5393383.1"/>
    </source>
</evidence>
<evidence type="ECO:0000256" key="2">
    <source>
        <dbReference type="ARBA" id="ARBA00022692"/>
    </source>
</evidence>
<proteinExistence type="predicted"/>
<dbReference type="EMBL" id="JAACJN010000002">
    <property type="protein sequence ID" value="KAF5393383.1"/>
    <property type="molecule type" value="Genomic_DNA"/>
</dbReference>
<keyword evidence="2 6" id="KW-0812">Transmembrane</keyword>
<evidence type="ECO:0000256" key="5">
    <source>
        <dbReference type="SAM" id="MobiDB-lite"/>
    </source>
</evidence>
<dbReference type="GO" id="GO:0016787">
    <property type="term" value="F:hydrolase activity"/>
    <property type="evidence" value="ECO:0007669"/>
    <property type="project" value="InterPro"/>
</dbReference>
<dbReference type="SUPFAM" id="SSF56300">
    <property type="entry name" value="Metallo-dependent phosphatases"/>
    <property type="match status" value="1"/>
</dbReference>
<sequence length="607" mass="68728">MGLAARRHASANGFSRTIVVNALALLALFVLFCGELAAFHWSLSYCKWPKISQSSERPTRVLLLSDTHLEHPSADRKHATWSNLFYYLTNDLYLKRSWHYIMRKKPDVVIFLGDMLAEGKSTKGEEEYRAYVDSFHHTFPLKSDVDVYYLPGNDDVGMGTVRPLSNHVRQTYLRMFGPFNQQAVIHNHTFVLLDAPGLVDEDYTRAAQGIGYDQWTPLRDGPVEFVKTALIDAKPVILLSHIPLWRKDSAPCGPRREKGNIHQGVGNGYQNTLQKHSTEFLIEHLHPSIIFSGDNRDYCEHLHKLVLSNRVEGSVAVVPEITVKSFSPSKHIRRPGLQLLVLTNPQGYNKSFEHDLCLLPDRTFIHQTLYPGFACLTLFLLTLFNLRNRRRMFPQAFLTPLHPDLPLTEIPSSHPSLITATWTSHAPSSPVNPRGTFPGTIRTPNALSGPAFRLASRPGTPRQSATPILSPRPFTNEESGEDLLFPVDDFHHLPLHETWSQEYFNDIREEDGLSSMDHPFSNSGSARAHPGSLTWTFVLLGRRRRVALRLPRLSWDAVKNLALLLGDGVGSDVKFMQRGVVWSTIIDFSLVMSISAMIWTIMAWWSF</sequence>
<evidence type="ECO:0000256" key="6">
    <source>
        <dbReference type="SAM" id="Phobius"/>
    </source>
</evidence>